<organism evidence="13 14">
    <name type="scientific">Cnephaeus nilssonii</name>
    <name type="common">Northern bat</name>
    <name type="synonym">Eptesicus nilssonii</name>
    <dbReference type="NCBI Taxonomy" id="3371016"/>
    <lineage>
        <taxon>Eukaryota</taxon>
        <taxon>Metazoa</taxon>
        <taxon>Chordata</taxon>
        <taxon>Craniata</taxon>
        <taxon>Vertebrata</taxon>
        <taxon>Euteleostomi</taxon>
        <taxon>Mammalia</taxon>
        <taxon>Eutheria</taxon>
        <taxon>Laurasiatheria</taxon>
        <taxon>Chiroptera</taxon>
        <taxon>Yangochiroptera</taxon>
        <taxon>Vespertilionidae</taxon>
        <taxon>Cnephaeus</taxon>
    </lineage>
</organism>
<evidence type="ECO:0000256" key="12">
    <source>
        <dbReference type="SAM" id="MobiDB-lite"/>
    </source>
</evidence>
<protein>
    <recommendedName>
        <fullName evidence="9">Urotensin-2</fullName>
    </recommendedName>
    <alternativeName>
        <fullName evidence="10">Urotensin II</fullName>
    </alternativeName>
</protein>
<comment type="similarity">
    <text evidence="2 11">Belongs to the urotensin-2 family.</text>
</comment>
<dbReference type="GO" id="GO:0097746">
    <property type="term" value="P:blood vessel diameter maintenance"/>
    <property type="evidence" value="ECO:0007669"/>
    <property type="project" value="InterPro"/>
</dbReference>
<comment type="caution">
    <text evidence="13">The sequence shown here is derived from an EMBL/GenBank/DDBJ whole genome shotgun (WGS) entry which is preliminary data.</text>
</comment>
<keyword evidence="14" id="KW-1185">Reference proteome</keyword>
<evidence type="ECO:0000256" key="3">
    <source>
        <dbReference type="ARBA" id="ARBA00022525"/>
    </source>
</evidence>
<evidence type="ECO:0000313" key="14">
    <source>
        <dbReference type="Proteomes" id="UP001177744"/>
    </source>
</evidence>
<dbReference type="GO" id="GO:0005615">
    <property type="term" value="C:extracellular space"/>
    <property type="evidence" value="ECO:0007669"/>
    <property type="project" value="TreeGrafter"/>
</dbReference>
<evidence type="ECO:0000256" key="4">
    <source>
        <dbReference type="ARBA" id="ARBA00022685"/>
    </source>
</evidence>
<sequence length="294" mass="31876">MRRSGVLERKLEGRARSGAVMYRLAACCLLQLMEAGHAGRTGQRVPVPSAWAAGDARGGGSRGAQESRPLLVGVGLHEAAGCRVVGRWWGWRAAAVVDFLEKTWTCSFDSPFTIPRPVGLFGAIRPTDLQTLPVPSVPVAPGAPGGHVDNLRPEERPSGGHFAGSPRGAPSHRQLYRSRGPTVRSVFQLRFRVDLLPSSRGMVVIGESRAGSPPLEKVPTDFAQIRQEPHLRQLRPHNTQLLNPGTNVYNPRGNTGTASSGQGPGVSLNRLLARIREQRGKRGHPSECFWKYCV</sequence>
<evidence type="ECO:0000256" key="10">
    <source>
        <dbReference type="ARBA" id="ARBA00043243"/>
    </source>
</evidence>
<dbReference type="InterPro" id="IPR001483">
    <property type="entry name" value="Urotensin_II"/>
</dbReference>
<evidence type="ECO:0000256" key="9">
    <source>
        <dbReference type="ARBA" id="ARBA00040274"/>
    </source>
</evidence>
<name>A0AA40I038_CNENI</name>
<keyword evidence="7" id="KW-1015">Disulfide bond</keyword>
<dbReference type="PANTHER" id="PTHR14447">
    <property type="entry name" value="UROTENSIN 2"/>
    <property type="match status" value="1"/>
</dbReference>
<dbReference type="Pfam" id="PF02083">
    <property type="entry name" value="Urotensin_II"/>
    <property type="match status" value="1"/>
</dbReference>
<feature type="compositionally biased region" description="Polar residues" evidence="12">
    <location>
        <begin position="238"/>
        <end position="261"/>
    </location>
</feature>
<reference evidence="13" key="1">
    <citation type="submission" date="2023-06" db="EMBL/GenBank/DDBJ databases">
        <title>Reference genome for the Northern bat (Eptesicus nilssonii), a most northern bat species.</title>
        <authorList>
            <person name="Laine V.N."/>
            <person name="Pulliainen A.T."/>
            <person name="Lilley T.M."/>
        </authorList>
    </citation>
    <scope>NUCLEOTIDE SEQUENCE</scope>
    <source>
        <strain evidence="13">BLF_Eptnil</strain>
        <tissue evidence="13">Kidney</tissue>
    </source>
</reference>
<dbReference type="GO" id="GO:0005179">
    <property type="term" value="F:hormone activity"/>
    <property type="evidence" value="ECO:0007669"/>
    <property type="project" value="UniProtKB-KW"/>
</dbReference>
<comment type="subcellular location">
    <subcellularLocation>
        <location evidence="1 11">Secreted</location>
    </subcellularLocation>
</comment>
<keyword evidence="3" id="KW-0964">Secreted</keyword>
<evidence type="ECO:0000256" key="5">
    <source>
        <dbReference type="ARBA" id="ARBA00022702"/>
    </source>
</evidence>
<evidence type="ECO:0000256" key="11">
    <source>
        <dbReference type="RuleBase" id="RU000636"/>
    </source>
</evidence>
<feature type="region of interest" description="Disordered" evidence="12">
    <location>
        <begin position="238"/>
        <end position="266"/>
    </location>
</feature>
<keyword evidence="4" id="KW-0165">Cleavage on pair of basic residues</keyword>
<feature type="compositionally biased region" description="Basic and acidic residues" evidence="12">
    <location>
        <begin position="149"/>
        <end position="158"/>
    </location>
</feature>
<evidence type="ECO:0000256" key="6">
    <source>
        <dbReference type="ARBA" id="ARBA00022729"/>
    </source>
</evidence>
<evidence type="ECO:0000256" key="8">
    <source>
        <dbReference type="ARBA" id="ARBA00037509"/>
    </source>
</evidence>
<dbReference type="GO" id="GO:0008217">
    <property type="term" value="P:regulation of blood pressure"/>
    <property type="evidence" value="ECO:0007669"/>
    <property type="project" value="InterPro"/>
</dbReference>
<dbReference type="PANTHER" id="PTHR14447:SF0">
    <property type="entry name" value="UROTENSIN-2"/>
    <property type="match status" value="1"/>
</dbReference>
<evidence type="ECO:0000256" key="7">
    <source>
        <dbReference type="ARBA" id="ARBA00023157"/>
    </source>
</evidence>
<evidence type="ECO:0000256" key="1">
    <source>
        <dbReference type="ARBA" id="ARBA00004613"/>
    </source>
</evidence>
<feature type="region of interest" description="Disordered" evidence="12">
    <location>
        <begin position="143"/>
        <end position="175"/>
    </location>
</feature>
<keyword evidence="5 11" id="KW-0372">Hormone</keyword>
<comment type="function">
    <text evidence="8">Highly potent vasoconstrictor.</text>
</comment>
<evidence type="ECO:0000256" key="2">
    <source>
        <dbReference type="ARBA" id="ARBA00006719"/>
    </source>
</evidence>
<dbReference type="PROSITE" id="PS00984">
    <property type="entry name" value="UROTENSIN_II"/>
    <property type="match status" value="1"/>
</dbReference>
<dbReference type="EMBL" id="JAULJE010000008">
    <property type="protein sequence ID" value="KAK1340538.1"/>
    <property type="molecule type" value="Genomic_DNA"/>
</dbReference>
<gene>
    <name evidence="13" type="ORF">QTO34_019108</name>
</gene>
<keyword evidence="6" id="KW-0732">Signal</keyword>
<accession>A0AA40I038</accession>
<dbReference type="Proteomes" id="UP001177744">
    <property type="component" value="Unassembled WGS sequence"/>
</dbReference>
<dbReference type="AlphaFoldDB" id="A0AA40I038"/>
<evidence type="ECO:0000313" key="13">
    <source>
        <dbReference type="EMBL" id="KAK1340538.1"/>
    </source>
</evidence>
<proteinExistence type="inferred from homology"/>